<dbReference type="HOGENOM" id="CLU_004190_1_1_1"/>
<organism evidence="7 8">
    <name type="scientific">Pichia kudriavzevii</name>
    <name type="common">Yeast</name>
    <name type="synonym">Issatchenkia orientalis</name>
    <dbReference type="NCBI Taxonomy" id="4909"/>
    <lineage>
        <taxon>Eukaryota</taxon>
        <taxon>Fungi</taxon>
        <taxon>Dikarya</taxon>
        <taxon>Ascomycota</taxon>
        <taxon>Saccharomycotina</taxon>
        <taxon>Pichiomycetes</taxon>
        <taxon>Pichiales</taxon>
        <taxon>Pichiaceae</taxon>
        <taxon>Pichia</taxon>
    </lineage>
</organism>
<evidence type="ECO:0000259" key="5">
    <source>
        <dbReference type="Pfam" id="PF10366"/>
    </source>
</evidence>
<dbReference type="InterPro" id="IPR019452">
    <property type="entry name" value="VPS39/TGF_beta_rcpt-assoc_1"/>
</dbReference>
<accession>A0A099NW32</accession>
<dbReference type="InterPro" id="IPR019453">
    <property type="entry name" value="VPS39/TGFA1_Znf"/>
</dbReference>
<sequence length="898" mass="104249">MPNVFNPVQEICPLQGNPISITNSDEITYVATPNVIFSTEPTECTKLRRLLTSSVRIKKLQALPDIGILTIVFDDHVELRNISNLSNLNDRCFQSLNLRVEDIVTYSSSNASQAPSRSSSSDILSLATVVIDKPITSDRDNPANPDAFITLLALLSKNQITILKWNNREYVDRYNLYVSNIKFLKFTSTEDLICMSSTKPNILIHINLQTSKISHHDLTRFLHLRSSMLSFTNSHHLASLGYYDNRILFLKFDEFLNVDYTNFDSYNATKISNGHFKKSQICFPFIFLIYDNSLEVRSVKDFKLFQAIRANRIIDVGYHDMRLSILSKNDIRTITAFPYNRILEGLYSEKDYDNAILLIENLDIHYFLSTDDESKRENVNLNQFKFIKLRKFNLLKAVDLMNDGSENDFALSIDLFSEFLAPPKLVVENIPKPIKLILNNERSNSNNDAKDLSASDRFCINQLIKYLTDSKRKLLRFKDSKDTVFQFGNMEISLSIYQDNDPGFSVEENLILIDDYLFKCYLLVNVKMIGPFLRLNNYCDFDMVEEKCKALCLSEQLVAFYSSRNDYTKAIRLLNEQEKYDDLLAFLQRMVQNDDPPIDLIFENLKTLISALKNNDDTDPFYLVFLNESFDYSNVHYDDIIRHLQQEKWKQYLLDYLEFIFTHENKTNLQVTTQLLNIYFEDIDGNSAKIQKLFEKGHYNANQALARLKTHSQSEHAKRLMVSPLQKLGRYDDILSIYVHELKDTKEAVNFALNMRDIKNDSLSRGLIFKIIDMCLLEKDHSSIVQFVLNNANLDFINFEEILIKLPNDMSMNLMSSLLLMNLKNMNTINHRLVVKNELLRANLTHLKLDKMNLERKMVRLTSSSVCSKCGRYFNKSEILCFHPNGNILHYKCSKVTY</sequence>
<feature type="domain" description="Vacuolar sorting protein 39/Transforming growth factor beta receptor-associated" evidence="5">
    <location>
        <begin position="513"/>
        <end position="590"/>
    </location>
</feature>
<dbReference type="VEuPathDB" id="FungiDB:C5L36_0A03990"/>
<dbReference type="GO" id="GO:0006886">
    <property type="term" value="P:intracellular protein transport"/>
    <property type="evidence" value="ECO:0007669"/>
    <property type="project" value="UniProtKB-UniRule"/>
</dbReference>
<feature type="repeat" description="CHCR" evidence="4">
    <location>
        <begin position="628"/>
        <end position="780"/>
    </location>
</feature>
<dbReference type="InterPro" id="IPR000547">
    <property type="entry name" value="Clathrin_H-chain/VPS_repeat"/>
</dbReference>
<dbReference type="AlphaFoldDB" id="A0A099NW32"/>
<dbReference type="PANTHER" id="PTHR12894:SF49">
    <property type="entry name" value="VAM6_VPS39-LIKE PROTEIN"/>
    <property type="match status" value="1"/>
</dbReference>
<name>A0A099NW32_PICKU</name>
<keyword evidence="2" id="KW-0472">Membrane</keyword>
<feature type="domain" description="Vacuolar sorting protein 39/Transforming growth factor beta receptor-associated zinc finger" evidence="6">
    <location>
        <begin position="857"/>
        <end position="895"/>
    </location>
</feature>
<dbReference type="PANTHER" id="PTHR12894">
    <property type="entry name" value="CNH DOMAIN CONTAINING"/>
    <property type="match status" value="1"/>
</dbReference>
<evidence type="ECO:0000313" key="7">
    <source>
        <dbReference type="EMBL" id="KGK36810.1"/>
    </source>
</evidence>
<dbReference type="PROSITE" id="PS50236">
    <property type="entry name" value="CHCR"/>
    <property type="match status" value="1"/>
</dbReference>
<dbReference type="Pfam" id="PF10367">
    <property type="entry name" value="zf-Vps39_C"/>
    <property type="match status" value="1"/>
</dbReference>
<protein>
    <recommendedName>
        <fullName evidence="9">Vacuolar morphogenesis protein 6</fullName>
    </recommendedName>
</protein>
<dbReference type="GO" id="GO:0012505">
    <property type="term" value="C:endomembrane system"/>
    <property type="evidence" value="ECO:0007669"/>
    <property type="project" value="UniProtKB-SubCell"/>
</dbReference>
<dbReference type="Pfam" id="PF10366">
    <property type="entry name" value="Vps39_1"/>
    <property type="match status" value="1"/>
</dbReference>
<comment type="subcellular location">
    <subcellularLocation>
        <location evidence="1">Endomembrane system</location>
        <topology evidence="1">Peripheral membrane protein</topology>
    </subcellularLocation>
</comment>
<evidence type="ECO:0000313" key="8">
    <source>
        <dbReference type="Proteomes" id="UP000029867"/>
    </source>
</evidence>
<dbReference type="InterPro" id="IPR032914">
    <property type="entry name" value="Vam6/VPS39/TRAP1"/>
</dbReference>
<dbReference type="GO" id="GO:0006914">
    <property type="term" value="P:autophagy"/>
    <property type="evidence" value="ECO:0007669"/>
    <property type="project" value="TreeGrafter"/>
</dbReference>
<evidence type="ECO:0000256" key="4">
    <source>
        <dbReference type="PROSITE-ProRule" id="PRU01006"/>
    </source>
</evidence>
<dbReference type="EMBL" id="JQFK01000053">
    <property type="protein sequence ID" value="KGK36810.1"/>
    <property type="molecule type" value="Genomic_DNA"/>
</dbReference>
<evidence type="ECO:0000256" key="3">
    <source>
        <dbReference type="ARBA" id="ARBA00038201"/>
    </source>
</evidence>
<reference evidence="8" key="1">
    <citation type="journal article" date="2014" name="Microb. Cell Fact.">
        <title>Exploiting Issatchenkia orientalis SD108 for succinic acid production.</title>
        <authorList>
            <person name="Xiao H."/>
            <person name="Shao Z."/>
            <person name="Jiang Y."/>
            <person name="Dole S."/>
            <person name="Zhao H."/>
        </authorList>
    </citation>
    <scope>NUCLEOTIDE SEQUENCE [LARGE SCALE GENOMIC DNA]</scope>
    <source>
        <strain evidence="8">SD108</strain>
    </source>
</reference>
<comment type="caution">
    <text evidence="7">The sequence shown here is derived from an EMBL/GenBank/DDBJ whole genome shotgun (WGS) entry which is preliminary data.</text>
</comment>
<evidence type="ECO:0008006" key="9">
    <source>
        <dbReference type="Google" id="ProtNLM"/>
    </source>
</evidence>
<dbReference type="eggNOG" id="KOG2063">
    <property type="taxonomic scope" value="Eukaryota"/>
</dbReference>
<dbReference type="GO" id="GO:0034058">
    <property type="term" value="P:endosomal vesicle fusion"/>
    <property type="evidence" value="ECO:0007669"/>
    <property type="project" value="TreeGrafter"/>
</dbReference>
<evidence type="ECO:0000256" key="2">
    <source>
        <dbReference type="ARBA" id="ARBA00023136"/>
    </source>
</evidence>
<dbReference type="Proteomes" id="UP000029867">
    <property type="component" value="Unassembled WGS sequence"/>
</dbReference>
<gene>
    <name evidence="7" type="ORF">JL09_g4053</name>
</gene>
<evidence type="ECO:0000259" key="6">
    <source>
        <dbReference type="Pfam" id="PF10367"/>
    </source>
</evidence>
<evidence type="ECO:0000256" key="1">
    <source>
        <dbReference type="ARBA" id="ARBA00004184"/>
    </source>
</evidence>
<comment type="similarity">
    <text evidence="3">Belongs to the VAM6/VPS39 family.</text>
</comment>
<dbReference type="GO" id="GO:0000329">
    <property type="term" value="C:fungal-type vacuole membrane"/>
    <property type="evidence" value="ECO:0007669"/>
    <property type="project" value="TreeGrafter"/>
</dbReference>
<proteinExistence type="inferred from homology"/>